<dbReference type="EMBL" id="VULX01000002">
    <property type="protein sequence ID" value="MSR90359.1"/>
    <property type="molecule type" value="Genomic_DNA"/>
</dbReference>
<keyword evidence="5 7" id="KW-1133">Transmembrane helix</keyword>
<dbReference type="GO" id="GO:0005886">
    <property type="term" value="C:plasma membrane"/>
    <property type="evidence" value="ECO:0007669"/>
    <property type="project" value="UniProtKB-SubCell"/>
</dbReference>
<keyword evidence="4 10" id="KW-0067">ATP-binding</keyword>
<dbReference type="PANTHER" id="PTHR43394:SF1">
    <property type="entry name" value="ATP-BINDING CASSETTE SUB-FAMILY B MEMBER 10, MITOCHONDRIAL"/>
    <property type="match status" value="1"/>
</dbReference>
<dbReference type="Pfam" id="PF00005">
    <property type="entry name" value="ABC_tran"/>
    <property type="match status" value="1"/>
</dbReference>
<feature type="domain" description="ABC transporter" evidence="8">
    <location>
        <begin position="349"/>
        <end position="588"/>
    </location>
</feature>
<feature type="transmembrane region" description="Helical" evidence="7">
    <location>
        <begin position="148"/>
        <end position="181"/>
    </location>
</feature>
<reference evidence="10 11" key="1">
    <citation type="submission" date="2019-08" db="EMBL/GenBank/DDBJ databases">
        <title>In-depth cultivation of the pig gut microbiome towards novel bacterial diversity and tailored functional studies.</title>
        <authorList>
            <person name="Wylensek D."/>
            <person name="Hitch T.C.A."/>
            <person name="Clavel T."/>
        </authorList>
    </citation>
    <scope>NUCLEOTIDE SEQUENCE [LARGE SCALE GENOMIC DNA]</scope>
    <source>
        <strain evidence="10 11">WCA-383-APC-5B</strain>
    </source>
</reference>
<comment type="caution">
    <text evidence="10">The sequence shown here is derived from an EMBL/GenBank/DDBJ whole genome shotgun (WGS) entry which is preliminary data.</text>
</comment>
<dbReference type="GO" id="GO:0015421">
    <property type="term" value="F:ABC-type oligopeptide transporter activity"/>
    <property type="evidence" value="ECO:0007669"/>
    <property type="project" value="TreeGrafter"/>
</dbReference>
<dbReference type="InterPro" id="IPR003439">
    <property type="entry name" value="ABC_transporter-like_ATP-bd"/>
</dbReference>
<proteinExistence type="predicted"/>
<evidence type="ECO:0000256" key="4">
    <source>
        <dbReference type="ARBA" id="ARBA00022840"/>
    </source>
</evidence>
<dbReference type="InterPro" id="IPR036640">
    <property type="entry name" value="ABC1_TM_sf"/>
</dbReference>
<name>A0A7X2T0C4_9CLOT</name>
<organism evidence="10 11">
    <name type="scientific">Inconstantimicrobium porci</name>
    <dbReference type="NCBI Taxonomy" id="2652291"/>
    <lineage>
        <taxon>Bacteria</taxon>
        <taxon>Bacillati</taxon>
        <taxon>Bacillota</taxon>
        <taxon>Clostridia</taxon>
        <taxon>Eubacteriales</taxon>
        <taxon>Clostridiaceae</taxon>
        <taxon>Inconstantimicrobium</taxon>
    </lineage>
</organism>
<keyword evidence="11" id="KW-1185">Reference proteome</keyword>
<dbReference type="GO" id="GO:0016887">
    <property type="term" value="F:ATP hydrolysis activity"/>
    <property type="evidence" value="ECO:0007669"/>
    <property type="project" value="InterPro"/>
</dbReference>
<keyword evidence="6 7" id="KW-0472">Membrane</keyword>
<dbReference type="SMART" id="SM00382">
    <property type="entry name" value="AAA"/>
    <property type="match status" value="1"/>
</dbReference>
<feature type="transmembrane region" description="Helical" evidence="7">
    <location>
        <begin position="259"/>
        <end position="278"/>
    </location>
</feature>
<dbReference type="SUPFAM" id="SSF90123">
    <property type="entry name" value="ABC transporter transmembrane region"/>
    <property type="match status" value="1"/>
</dbReference>
<dbReference type="PROSITE" id="PS50929">
    <property type="entry name" value="ABC_TM1F"/>
    <property type="match status" value="1"/>
</dbReference>
<evidence type="ECO:0000313" key="10">
    <source>
        <dbReference type="EMBL" id="MSR90359.1"/>
    </source>
</evidence>
<dbReference type="SUPFAM" id="SSF52540">
    <property type="entry name" value="P-loop containing nucleoside triphosphate hydrolases"/>
    <property type="match status" value="1"/>
</dbReference>
<evidence type="ECO:0000256" key="2">
    <source>
        <dbReference type="ARBA" id="ARBA00022692"/>
    </source>
</evidence>
<dbReference type="Pfam" id="PF00664">
    <property type="entry name" value="ABC_membrane"/>
    <property type="match status" value="1"/>
</dbReference>
<dbReference type="InterPro" id="IPR027417">
    <property type="entry name" value="P-loop_NTPase"/>
</dbReference>
<evidence type="ECO:0000259" key="9">
    <source>
        <dbReference type="PROSITE" id="PS50929"/>
    </source>
</evidence>
<feature type="transmembrane region" description="Helical" evidence="7">
    <location>
        <begin position="62"/>
        <end position="82"/>
    </location>
</feature>
<sequence length="596" mass="67818">MLLKERKSTLGYILKIPIKYSTYSAIMIAILKIIGGIIPTLNMFAIAKFINSAITLFKYHSGYSDIIIAITLIMICTAYEWIYDYLVTYDETRLENNLRVSFKVYIINKVTSLKYSNIENQNTCDLISRVCKEPEKQCKDAYSQFFDILSLLITICGVVGVLAMNVFWSALLIVAISIPLLKLAINGGKASYQANRQVRRYIREVDYLSEVLNGRDAVDERMLFCYSNKINEKWHRQFEKTRKLLFKVNLKWFIKAKSGGIITAFISLTTILILLFSVRSGQLSIGLFISIVNSETLLIQNLSWQLPSYVNSLAKNKEYIVDLIQILNLPGKKEYLDEPISPNVVVNSLEFKDVSFKYPGTEKYVLKNMSFKIEKGKHYALVGTNGSGKTTITKLITGLYEDFEGEILINGKSIRQYSQCEIKSMFSIVYQDFARYFISVKDNIYLGCVNKYQNKDIESFLDILSLKDTIEKLPNGLNSNLGKIQKDGVDLSGGEWQKVAMARAMMSSSELRILDEPTAALDPISENDMYQRFSSMSKGSTTIFISHRLGSTKIADNIFVIDQGKIAEQGSFDELIENNGLFAKMFESQKSWYFKS</sequence>
<dbReference type="PROSITE" id="PS00211">
    <property type="entry name" value="ABC_TRANSPORTER_1"/>
    <property type="match status" value="1"/>
</dbReference>
<comment type="subcellular location">
    <subcellularLocation>
        <location evidence="1">Cell membrane</location>
        <topology evidence="1">Multi-pass membrane protein</topology>
    </subcellularLocation>
</comment>
<keyword evidence="3" id="KW-0547">Nucleotide-binding</keyword>
<feature type="domain" description="ABC transmembrane type-1" evidence="9">
    <location>
        <begin position="26"/>
        <end position="304"/>
    </location>
</feature>
<dbReference type="Proteomes" id="UP000460287">
    <property type="component" value="Unassembled WGS sequence"/>
</dbReference>
<dbReference type="InterPro" id="IPR011527">
    <property type="entry name" value="ABC1_TM_dom"/>
</dbReference>
<dbReference type="RefSeq" id="WP_154530247.1">
    <property type="nucleotide sequence ID" value="NZ_VULX01000002.1"/>
</dbReference>
<evidence type="ECO:0000256" key="6">
    <source>
        <dbReference type="ARBA" id="ARBA00023136"/>
    </source>
</evidence>
<dbReference type="InterPro" id="IPR017871">
    <property type="entry name" value="ABC_transporter-like_CS"/>
</dbReference>
<evidence type="ECO:0000256" key="7">
    <source>
        <dbReference type="SAM" id="Phobius"/>
    </source>
</evidence>
<dbReference type="PROSITE" id="PS50893">
    <property type="entry name" value="ABC_TRANSPORTER_2"/>
    <property type="match status" value="1"/>
</dbReference>
<keyword evidence="2 7" id="KW-0812">Transmembrane</keyword>
<dbReference type="InterPro" id="IPR003593">
    <property type="entry name" value="AAA+_ATPase"/>
</dbReference>
<dbReference type="InterPro" id="IPR039421">
    <property type="entry name" value="Type_1_exporter"/>
</dbReference>
<feature type="transmembrane region" description="Helical" evidence="7">
    <location>
        <begin position="20"/>
        <end position="41"/>
    </location>
</feature>
<dbReference type="AlphaFoldDB" id="A0A7X2T0C4"/>
<evidence type="ECO:0000256" key="5">
    <source>
        <dbReference type="ARBA" id="ARBA00022989"/>
    </source>
</evidence>
<evidence type="ECO:0000313" key="11">
    <source>
        <dbReference type="Proteomes" id="UP000460287"/>
    </source>
</evidence>
<evidence type="ECO:0000256" key="3">
    <source>
        <dbReference type="ARBA" id="ARBA00022741"/>
    </source>
</evidence>
<dbReference type="PANTHER" id="PTHR43394">
    <property type="entry name" value="ATP-DEPENDENT PERMEASE MDL1, MITOCHONDRIAL"/>
    <property type="match status" value="1"/>
</dbReference>
<evidence type="ECO:0000256" key="1">
    <source>
        <dbReference type="ARBA" id="ARBA00004651"/>
    </source>
</evidence>
<evidence type="ECO:0000259" key="8">
    <source>
        <dbReference type="PROSITE" id="PS50893"/>
    </source>
</evidence>
<gene>
    <name evidence="10" type="ORF">FYJ33_02750</name>
</gene>
<protein>
    <submittedName>
        <fullName evidence="10">ABC transporter ATP-binding protein</fullName>
    </submittedName>
</protein>
<dbReference type="Gene3D" id="1.20.1560.10">
    <property type="entry name" value="ABC transporter type 1, transmembrane domain"/>
    <property type="match status" value="1"/>
</dbReference>
<accession>A0A7X2T0C4</accession>
<dbReference type="Gene3D" id="3.40.50.300">
    <property type="entry name" value="P-loop containing nucleotide triphosphate hydrolases"/>
    <property type="match status" value="1"/>
</dbReference>
<dbReference type="GO" id="GO:0005524">
    <property type="term" value="F:ATP binding"/>
    <property type="evidence" value="ECO:0007669"/>
    <property type="project" value="UniProtKB-KW"/>
</dbReference>